<evidence type="ECO:0000313" key="1">
    <source>
        <dbReference type="EMBL" id="TGA99964.1"/>
    </source>
</evidence>
<keyword evidence="2" id="KW-1185">Reference proteome</keyword>
<sequence length="274" mass="31334">MIRRTALVDEHLIDLFCDSVELWTLIEPNFQFVDEGDTIPVDVTLAIYGDYGKPFTDFNVGITTEKGKKIYRRTDYLLEMDNDFRHAVIRAYDRTALKHALLNFYSTYLLHNNWGVLIHSSCVIENGEAHLFAGDSGCGKSTAARLSRPRKLLSDEATLIKITPTGVTVFNSPFRSDIFAASGGTPCPLRSIQLLHQSLENRSVTLKKGEALLRFYKMAFYWSNEPSDFPKILRLFQVMLDQVPVCDLYFQKNNTFWQLISEQEHIQEKVSVHG</sequence>
<dbReference type="Gene3D" id="3.40.50.300">
    <property type="entry name" value="P-loop containing nucleotide triphosphate hydrolases"/>
    <property type="match status" value="1"/>
</dbReference>
<organism evidence="1 2">
    <name type="scientific">Sporolactobacillus shoreae</name>
    <dbReference type="NCBI Taxonomy" id="1465501"/>
    <lineage>
        <taxon>Bacteria</taxon>
        <taxon>Bacillati</taxon>
        <taxon>Bacillota</taxon>
        <taxon>Bacilli</taxon>
        <taxon>Bacillales</taxon>
        <taxon>Sporolactobacillaceae</taxon>
        <taxon>Sporolactobacillus</taxon>
    </lineage>
</organism>
<evidence type="ECO:0008006" key="3">
    <source>
        <dbReference type="Google" id="ProtNLM"/>
    </source>
</evidence>
<gene>
    <name evidence="1" type="ORF">E4665_03170</name>
</gene>
<dbReference type="SUPFAM" id="SSF53795">
    <property type="entry name" value="PEP carboxykinase-like"/>
    <property type="match status" value="1"/>
</dbReference>
<reference evidence="1 2" key="1">
    <citation type="journal article" date="2015" name="Int. J. Syst. Evol. Microbiol.">
        <title>Sporolactobacillus shoreae sp. nov. and Sporolactobacillus spathodeae sp. nov., two spore-forming lactic acid bacteria isolated from tree barks in Thailand.</title>
        <authorList>
            <person name="Thamacharoensuk T."/>
            <person name="Kitahara M."/>
            <person name="Ohkuma M."/>
            <person name="Thongchul N."/>
            <person name="Tanasupawat S."/>
        </authorList>
    </citation>
    <scope>NUCLEOTIDE SEQUENCE [LARGE SCALE GENOMIC DNA]</scope>
    <source>
        <strain evidence="1 2">BK92</strain>
    </source>
</reference>
<protein>
    <recommendedName>
        <fullName evidence="3">Aldolase</fullName>
    </recommendedName>
</protein>
<dbReference type="Proteomes" id="UP000298347">
    <property type="component" value="Unassembled WGS sequence"/>
</dbReference>
<dbReference type="InterPro" id="IPR027417">
    <property type="entry name" value="P-loop_NTPase"/>
</dbReference>
<evidence type="ECO:0000313" key="2">
    <source>
        <dbReference type="Proteomes" id="UP000298347"/>
    </source>
</evidence>
<proteinExistence type="predicted"/>
<dbReference type="AlphaFoldDB" id="A0A4Z0GTH1"/>
<name>A0A4Z0GTH1_9BACL</name>
<dbReference type="OrthoDB" id="116421at2"/>
<comment type="caution">
    <text evidence="1">The sequence shown here is derived from an EMBL/GenBank/DDBJ whole genome shotgun (WGS) entry which is preliminary data.</text>
</comment>
<dbReference type="RefSeq" id="WP_135347359.1">
    <property type="nucleotide sequence ID" value="NZ_SRJD01000002.1"/>
</dbReference>
<dbReference type="EMBL" id="SRJD01000002">
    <property type="protein sequence ID" value="TGA99964.1"/>
    <property type="molecule type" value="Genomic_DNA"/>
</dbReference>
<accession>A0A4Z0GTH1</accession>